<gene>
    <name evidence="7" type="ORF">X975_08850</name>
</gene>
<comment type="subcellular location">
    <subcellularLocation>
        <location evidence="1">Membrane</location>
        <topology evidence="1">Multi-pass membrane protein</topology>
    </subcellularLocation>
</comment>
<keyword evidence="4 5" id="KW-0472">Membrane</keyword>
<feature type="transmembrane region" description="Helical" evidence="5">
    <location>
        <begin position="349"/>
        <end position="370"/>
    </location>
</feature>
<keyword evidence="8" id="KW-1185">Reference proteome</keyword>
<evidence type="ECO:0000313" key="8">
    <source>
        <dbReference type="Proteomes" id="UP000054359"/>
    </source>
</evidence>
<dbReference type="EMBL" id="KK120036">
    <property type="protein sequence ID" value="KFM77388.1"/>
    <property type="molecule type" value="Genomic_DNA"/>
</dbReference>
<sequence length="502" mass="55902">MAGMFFQESFSSSVDFPTYIPWQTLSSDLSDKLKHGSIRINRSNRVEYATIQEEGTPLLENGKHKGDGPITDGSIMTEAVKGGTSWPVASFLLVNAALGAGVLNYPYAYDKAGGVFFAALLQILMMAILIGTMLVLVYCADLNNDSTYHDVLLSLCGRRAQQCAALSILLTCYGICITFLIIIGDQYDRLFLSLFEKGFCEWWFLDRRFTITITAIFFILPMCYFQRLDFLRYASTLGIFAMLYPVFLTVYEYYKMDANPGKVKVFPDSAVQVFVVIPVFSFAYQTHEIVVPVYACMKNRNIRDFSKATFLAMAILFVIYCMAGSFGYITFGSKIAPDIMEQYDARDPVVLIGIGALVVKMITTYPQLVLCGRGALDGLYAEFAKLTTDQFIRGEFKRRIIVTSIWFATTVLLAVLAPNIGVVIELLGCLASVNIYIFPGLCLIALTFRNDEALHKWRSVIQVTAASAMILFGTFVFGVVASKVVLYDILGHASTPAHFKCR</sequence>
<evidence type="ECO:0000259" key="6">
    <source>
        <dbReference type="Pfam" id="PF01490"/>
    </source>
</evidence>
<accession>A0A087UJ49</accession>
<keyword evidence="3 5" id="KW-1133">Transmembrane helix</keyword>
<feature type="transmembrane region" description="Helical" evidence="5">
    <location>
        <begin position="230"/>
        <end position="251"/>
    </location>
</feature>
<dbReference type="Pfam" id="PF01490">
    <property type="entry name" value="Aa_trans"/>
    <property type="match status" value="1"/>
</dbReference>
<reference evidence="7 8" key="1">
    <citation type="submission" date="2013-11" db="EMBL/GenBank/DDBJ databases">
        <title>Genome sequencing of Stegodyphus mimosarum.</title>
        <authorList>
            <person name="Bechsgaard J."/>
        </authorList>
    </citation>
    <scope>NUCLEOTIDE SEQUENCE [LARGE SCALE GENOMIC DNA]</scope>
</reference>
<evidence type="ECO:0000256" key="4">
    <source>
        <dbReference type="ARBA" id="ARBA00023136"/>
    </source>
</evidence>
<dbReference type="PANTHER" id="PTHR22950">
    <property type="entry name" value="AMINO ACID TRANSPORTER"/>
    <property type="match status" value="1"/>
</dbReference>
<feature type="transmembrane region" description="Helical" evidence="5">
    <location>
        <begin position="271"/>
        <end position="296"/>
    </location>
</feature>
<evidence type="ECO:0000313" key="7">
    <source>
        <dbReference type="EMBL" id="KFM77388.1"/>
    </source>
</evidence>
<keyword evidence="2 5" id="KW-0812">Transmembrane</keyword>
<dbReference type="STRING" id="407821.A0A087UJ49"/>
<dbReference type="GO" id="GO:0016020">
    <property type="term" value="C:membrane"/>
    <property type="evidence" value="ECO:0007669"/>
    <property type="project" value="UniProtKB-SubCell"/>
</dbReference>
<feature type="domain" description="Amino acid transporter transmembrane" evidence="6">
    <location>
        <begin position="83"/>
        <end position="474"/>
    </location>
</feature>
<organism evidence="7 8">
    <name type="scientific">Stegodyphus mimosarum</name>
    <name type="common">African social velvet spider</name>
    <dbReference type="NCBI Taxonomy" id="407821"/>
    <lineage>
        <taxon>Eukaryota</taxon>
        <taxon>Metazoa</taxon>
        <taxon>Ecdysozoa</taxon>
        <taxon>Arthropoda</taxon>
        <taxon>Chelicerata</taxon>
        <taxon>Arachnida</taxon>
        <taxon>Araneae</taxon>
        <taxon>Araneomorphae</taxon>
        <taxon>Entelegynae</taxon>
        <taxon>Eresoidea</taxon>
        <taxon>Eresidae</taxon>
        <taxon>Stegodyphus</taxon>
    </lineage>
</organism>
<proteinExistence type="predicted"/>
<dbReference type="Proteomes" id="UP000054359">
    <property type="component" value="Unassembled WGS sequence"/>
</dbReference>
<feature type="transmembrane region" description="Helical" evidence="5">
    <location>
        <begin position="460"/>
        <end position="481"/>
    </location>
</feature>
<evidence type="ECO:0000256" key="5">
    <source>
        <dbReference type="SAM" id="Phobius"/>
    </source>
</evidence>
<dbReference type="AlphaFoldDB" id="A0A087UJ49"/>
<feature type="non-terminal residue" evidence="7">
    <location>
        <position position="502"/>
    </location>
</feature>
<evidence type="ECO:0000256" key="3">
    <source>
        <dbReference type="ARBA" id="ARBA00022989"/>
    </source>
</evidence>
<evidence type="ECO:0000256" key="2">
    <source>
        <dbReference type="ARBA" id="ARBA00022692"/>
    </source>
</evidence>
<evidence type="ECO:0000256" key="1">
    <source>
        <dbReference type="ARBA" id="ARBA00004141"/>
    </source>
</evidence>
<dbReference type="GO" id="GO:0015179">
    <property type="term" value="F:L-amino acid transmembrane transporter activity"/>
    <property type="evidence" value="ECO:0007669"/>
    <property type="project" value="TreeGrafter"/>
</dbReference>
<feature type="transmembrane region" description="Helical" evidence="5">
    <location>
        <begin position="163"/>
        <end position="184"/>
    </location>
</feature>
<feature type="transmembrane region" description="Helical" evidence="5">
    <location>
        <begin position="204"/>
        <end position="223"/>
    </location>
</feature>
<feature type="transmembrane region" description="Helical" evidence="5">
    <location>
        <begin position="308"/>
        <end position="329"/>
    </location>
</feature>
<feature type="transmembrane region" description="Helical" evidence="5">
    <location>
        <begin position="400"/>
        <end position="417"/>
    </location>
</feature>
<dbReference type="InterPro" id="IPR013057">
    <property type="entry name" value="AA_transpt_TM"/>
</dbReference>
<protein>
    <submittedName>
        <fullName evidence="7">Putative sodium-coupled neutral amino acid transporter 7</fullName>
    </submittedName>
</protein>
<feature type="transmembrane region" description="Helical" evidence="5">
    <location>
        <begin position="423"/>
        <end position="448"/>
    </location>
</feature>
<dbReference type="OrthoDB" id="438545at2759"/>
<dbReference type="OMA" id="QDFWKRS"/>
<feature type="transmembrane region" description="Helical" evidence="5">
    <location>
        <begin position="86"/>
        <end position="109"/>
    </location>
</feature>
<name>A0A087UJ49_STEMI</name>
<dbReference type="PANTHER" id="PTHR22950:SF652">
    <property type="entry name" value="TRANSMEMBRANE AMINO ACID TRANSPORTER FAMILY PROTEIN"/>
    <property type="match status" value="1"/>
</dbReference>
<feature type="transmembrane region" description="Helical" evidence="5">
    <location>
        <begin position="115"/>
        <end position="142"/>
    </location>
</feature>